<evidence type="ECO:0000256" key="3">
    <source>
        <dbReference type="ARBA" id="ARBA00023136"/>
    </source>
</evidence>
<gene>
    <name evidence="6" type="ORF">GRS66_004792</name>
</gene>
<evidence type="ECO:0000256" key="2">
    <source>
        <dbReference type="ARBA" id="ARBA00023128"/>
    </source>
</evidence>
<name>A0A6C1DZC9_SACPS</name>
<keyword evidence="3 5" id="KW-0472">Membrane</keyword>
<feature type="transmembrane region" description="Helical" evidence="5">
    <location>
        <begin position="12"/>
        <end position="33"/>
    </location>
</feature>
<keyword evidence="7" id="KW-1185">Reference proteome</keyword>
<dbReference type="GO" id="GO:0015986">
    <property type="term" value="P:proton motive force-driven ATP synthesis"/>
    <property type="evidence" value="ECO:0007669"/>
    <property type="project" value="TreeGrafter"/>
</dbReference>
<keyword evidence="2" id="KW-0496">Mitochondrion</keyword>
<proteinExistence type="predicted"/>
<evidence type="ECO:0000313" key="7">
    <source>
        <dbReference type="Proteomes" id="UP000501346"/>
    </source>
</evidence>
<evidence type="ECO:0000256" key="4">
    <source>
        <dbReference type="SAM" id="MobiDB-lite"/>
    </source>
</evidence>
<evidence type="ECO:0000256" key="5">
    <source>
        <dbReference type="SAM" id="Phobius"/>
    </source>
</evidence>
<dbReference type="SMR" id="A0A6C1DZC9"/>
<dbReference type="OrthoDB" id="2094445at2759"/>
<reference evidence="6 7" key="1">
    <citation type="journal article" date="2019" name="BMC Genomics">
        <title>Chromosome level assembly and comparative genome analysis confirm lager-brewing yeasts originated from a single hybridization.</title>
        <authorList>
            <person name="Salazar A.N."/>
            <person name="Gorter de Vries A.R."/>
            <person name="van den Broek M."/>
            <person name="Brouwers N."/>
            <person name="de la Torre Cortes P."/>
            <person name="Kuijpers N.G.A."/>
            <person name="Daran J.G."/>
            <person name="Abeel T."/>
        </authorList>
    </citation>
    <scope>NUCLEOTIDE SEQUENCE [LARGE SCALE GENOMIC DNA]</scope>
    <source>
        <strain evidence="6 7">CBS 1483</strain>
    </source>
</reference>
<dbReference type="EMBL" id="CP048996">
    <property type="protein sequence ID" value="QID82372.1"/>
    <property type="molecule type" value="Genomic_DNA"/>
</dbReference>
<evidence type="ECO:0000313" key="6">
    <source>
        <dbReference type="EMBL" id="QID82372.1"/>
    </source>
</evidence>
<dbReference type="GO" id="GO:0031966">
    <property type="term" value="C:mitochondrial membrane"/>
    <property type="evidence" value="ECO:0007669"/>
    <property type="project" value="UniProtKB-SubCell"/>
</dbReference>
<feature type="region of interest" description="Disordered" evidence="4">
    <location>
        <begin position="34"/>
        <end position="65"/>
    </location>
</feature>
<dbReference type="PANTHER" id="PTHR28074">
    <property type="entry name" value="ATP SYNTHASE SUBUNIT K, MITOCHONDRIAL"/>
    <property type="match status" value="1"/>
</dbReference>
<evidence type="ECO:0000256" key="1">
    <source>
        <dbReference type="ARBA" id="ARBA00004325"/>
    </source>
</evidence>
<organism evidence="6 7">
    <name type="scientific">Saccharomyces pastorianus</name>
    <name type="common">Lager yeast</name>
    <name type="synonym">Saccharomyces cerevisiae x Saccharomyces eubayanus</name>
    <dbReference type="NCBI Taxonomy" id="27292"/>
    <lineage>
        <taxon>Eukaryota</taxon>
        <taxon>Fungi</taxon>
        <taxon>Dikarya</taxon>
        <taxon>Ascomycota</taxon>
        <taxon>Saccharomycotina</taxon>
        <taxon>Saccharomycetes</taxon>
        <taxon>Saccharomycetales</taxon>
        <taxon>Saccharomycetaceae</taxon>
        <taxon>Saccharomyces</taxon>
    </lineage>
</organism>
<keyword evidence="5" id="KW-1133">Transmembrane helix</keyword>
<comment type="subcellular location">
    <subcellularLocation>
        <location evidence="1">Mitochondrion membrane</location>
    </subcellularLocation>
</comment>
<dbReference type="Proteomes" id="UP000501346">
    <property type="component" value="Chromosome ScXV-ScXI"/>
</dbReference>
<feature type="compositionally biased region" description="Polar residues" evidence="4">
    <location>
        <begin position="43"/>
        <end position="60"/>
    </location>
</feature>
<protein>
    <submittedName>
        <fullName evidence="6">Uncharacterized protein</fullName>
    </submittedName>
</protein>
<dbReference type="Pfam" id="PF11022">
    <property type="entry name" value="ATP19"/>
    <property type="match status" value="1"/>
</dbReference>
<keyword evidence="5" id="KW-0812">Transmembrane</keyword>
<sequence>MGAAYKVFGKTVQPHVLAISTFIATAAVASYFTTKPKTKNEGKNSSALSQQKSGESSNSDAMGKDDDVVKSIEGFLNDLEKDTRQDTKAN</sequence>
<dbReference type="AlphaFoldDB" id="A0A6C1DZC9"/>
<dbReference type="InterPro" id="IPR021278">
    <property type="entry name" value="ATP19"/>
</dbReference>
<accession>A0A6C1DZC9</accession>
<dbReference type="PANTHER" id="PTHR28074:SF1">
    <property type="entry name" value="ATP SYNTHASE SUBUNIT K, MITOCHONDRIAL"/>
    <property type="match status" value="1"/>
</dbReference>